<proteinExistence type="predicted"/>
<dbReference type="InterPro" id="IPR003245">
    <property type="entry name" value="Phytocyanin_dom"/>
</dbReference>
<evidence type="ECO:0000256" key="11">
    <source>
        <dbReference type="ARBA" id="ARBA00023180"/>
    </source>
</evidence>
<evidence type="ECO:0000259" key="13">
    <source>
        <dbReference type="PROSITE" id="PS51485"/>
    </source>
</evidence>
<dbReference type="Proteomes" id="UP001141552">
    <property type="component" value="Unassembled WGS sequence"/>
</dbReference>
<keyword evidence="11" id="KW-0325">Glycoprotein</keyword>
<dbReference type="FunFam" id="2.60.40.420:FF:000067">
    <property type="entry name" value="Cupredoxin superfamily protein"/>
    <property type="match status" value="3"/>
</dbReference>
<evidence type="ECO:0000313" key="15">
    <source>
        <dbReference type="Proteomes" id="UP001141552"/>
    </source>
</evidence>
<dbReference type="PANTHER" id="PTHR33021:SF533">
    <property type="entry name" value="PHYTOCYANIN DOMAIN-CONTAINING PROTEIN"/>
    <property type="match status" value="1"/>
</dbReference>
<comment type="subcellular location">
    <subcellularLocation>
        <location evidence="1">Membrane</location>
        <topology evidence="1">Single-pass type I membrane protein</topology>
    </subcellularLocation>
</comment>
<keyword evidence="8" id="KW-0186">Copper</keyword>
<feature type="domain" description="Phytocyanin" evidence="13">
    <location>
        <begin position="143"/>
        <end position="242"/>
    </location>
</feature>
<keyword evidence="9" id="KW-0472">Membrane</keyword>
<evidence type="ECO:0000256" key="3">
    <source>
        <dbReference type="ARBA" id="ARBA00022692"/>
    </source>
</evidence>
<feature type="signal peptide" evidence="12">
    <location>
        <begin position="1"/>
        <end position="25"/>
    </location>
</feature>
<evidence type="ECO:0000256" key="2">
    <source>
        <dbReference type="ARBA" id="ARBA00022448"/>
    </source>
</evidence>
<reference evidence="14" key="1">
    <citation type="submission" date="2022-02" db="EMBL/GenBank/DDBJ databases">
        <authorList>
            <person name="Henning P.M."/>
            <person name="McCubbin A.G."/>
            <person name="Shore J.S."/>
        </authorList>
    </citation>
    <scope>NUCLEOTIDE SEQUENCE</scope>
    <source>
        <strain evidence="14">F60SS</strain>
        <tissue evidence="14">Leaves</tissue>
    </source>
</reference>
<sequence>MASALRVFGILLLLGITLGPSITLAKEFVVGDEAGWKLGFDYQAWAKGKDFRVGDKLIFKYRAGSHNVYKVDGTGFQQCIRPSAKEALTTGYDVVELATPGRKWYICGVAKHCEYGMKLVIDVKPAKYEAPRSSVPSTYPAGREYIVGDGAGWRLGFDYQAWAKNKVFRVGDRLVFRYPVHAHNVFRVDQYGFQNCINPPASEALTTGSDTIVLTRPGRKWYICGVGQHCQNGMKLFIVVFPAQGQNPPSSWAPAVPTYKPREFIVGDYAGWTLNFDYQAWAKGKDFRVGDKLVFRYRVGAHNVFKVDGNAFQYCTKPPANQALTTGNDTIVLSTPGTKWYICGVANHCHQGMKLALTVRS</sequence>
<evidence type="ECO:0000256" key="12">
    <source>
        <dbReference type="SAM" id="SignalP"/>
    </source>
</evidence>
<dbReference type="SUPFAM" id="SSF49503">
    <property type="entry name" value="Cupredoxins"/>
    <property type="match status" value="3"/>
</dbReference>
<dbReference type="Pfam" id="PF02298">
    <property type="entry name" value="Cu_bind_like"/>
    <property type="match status" value="3"/>
</dbReference>
<dbReference type="CDD" id="cd04216">
    <property type="entry name" value="Phytocyanin"/>
    <property type="match status" value="3"/>
</dbReference>
<keyword evidence="3" id="KW-0812">Transmembrane</keyword>
<reference evidence="14" key="2">
    <citation type="journal article" date="2023" name="Plants (Basel)">
        <title>Annotation of the Turnera subulata (Passifloraceae) Draft Genome Reveals the S-Locus Evolved after the Divergence of Turneroideae from Passifloroideae in a Stepwise Manner.</title>
        <authorList>
            <person name="Henning P.M."/>
            <person name="Roalson E.H."/>
            <person name="Mir W."/>
            <person name="McCubbin A.G."/>
            <person name="Shore J.S."/>
        </authorList>
    </citation>
    <scope>NUCLEOTIDE SEQUENCE</scope>
    <source>
        <strain evidence="14">F60SS</strain>
    </source>
</reference>
<dbReference type="GO" id="GO:0009055">
    <property type="term" value="F:electron transfer activity"/>
    <property type="evidence" value="ECO:0007669"/>
    <property type="project" value="InterPro"/>
</dbReference>
<evidence type="ECO:0000256" key="5">
    <source>
        <dbReference type="ARBA" id="ARBA00022729"/>
    </source>
</evidence>
<dbReference type="EMBL" id="JAKUCV010004662">
    <property type="protein sequence ID" value="KAJ4834596.1"/>
    <property type="molecule type" value="Genomic_DNA"/>
</dbReference>
<protein>
    <recommendedName>
        <fullName evidence="13">Phytocyanin domain-containing protein</fullName>
    </recommendedName>
</protein>
<dbReference type="AlphaFoldDB" id="A0A9Q0FNC6"/>
<dbReference type="GO" id="GO:0046872">
    <property type="term" value="F:metal ion binding"/>
    <property type="evidence" value="ECO:0007669"/>
    <property type="project" value="UniProtKB-KW"/>
</dbReference>
<comment type="caution">
    <text evidence="14">The sequence shown here is derived from an EMBL/GenBank/DDBJ whole genome shotgun (WGS) entry which is preliminary data.</text>
</comment>
<evidence type="ECO:0000313" key="14">
    <source>
        <dbReference type="EMBL" id="KAJ4834596.1"/>
    </source>
</evidence>
<feature type="chain" id="PRO_5040369348" description="Phytocyanin domain-containing protein" evidence="12">
    <location>
        <begin position="26"/>
        <end position="361"/>
    </location>
</feature>
<evidence type="ECO:0000256" key="4">
    <source>
        <dbReference type="ARBA" id="ARBA00022723"/>
    </source>
</evidence>
<organism evidence="14 15">
    <name type="scientific">Turnera subulata</name>
    <dbReference type="NCBI Taxonomy" id="218843"/>
    <lineage>
        <taxon>Eukaryota</taxon>
        <taxon>Viridiplantae</taxon>
        <taxon>Streptophyta</taxon>
        <taxon>Embryophyta</taxon>
        <taxon>Tracheophyta</taxon>
        <taxon>Spermatophyta</taxon>
        <taxon>Magnoliopsida</taxon>
        <taxon>eudicotyledons</taxon>
        <taxon>Gunneridae</taxon>
        <taxon>Pentapetalae</taxon>
        <taxon>rosids</taxon>
        <taxon>fabids</taxon>
        <taxon>Malpighiales</taxon>
        <taxon>Passifloraceae</taxon>
        <taxon>Turnera</taxon>
    </lineage>
</organism>
<feature type="domain" description="Phytocyanin" evidence="13">
    <location>
        <begin position="262"/>
        <end position="361"/>
    </location>
</feature>
<keyword evidence="10" id="KW-1015">Disulfide bond</keyword>
<dbReference type="GO" id="GO:0009610">
    <property type="term" value="P:response to symbiotic fungus"/>
    <property type="evidence" value="ECO:0007669"/>
    <property type="project" value="UniProtKB-ARBA"/>
</dbReference>
<evidence type="ECO:0000256" key="10">
    <source>
        <dbReference type="ARBA" id="ARBA00023157"/>
    </source>
</evidence>
<name>A0A9Q0FNC6_9ROSI</name>
<keyword evidence="15" id="KW-1185">Reference proteome</keyword>
<keyword evidence="5 12" id="KW-0732">Signal</keyword>
<feature type="domain" description="Phytocyanin" evidence="13">
    <location>
        <begin position="26"/>
        <end position="125"/>
    </location>
</feature>
<keyword evidence="2" id="KW-0813">Transport</keyword>
<evidence type="ECO:0000256" key="7">
    <source>
        <dbReference type="ARBA" id="ARBA00022989"/>
    </source>
</evidence>
<dbReference type="PANTHER" id="PTHR33021">
    <property type="entry name" value="BLUE COPPER PROTEIN"/>
    <property type="match status" value="1"/>
</dbReference>
<evidence type="ECO:0000256" key="9">
    <source>
        <dbReference type="ARBA" id="ARBA00023136"/>
    </source>
</evidence>
<evidence type="ECO:0000256" key="1">
    <source>
        <dbReference type="ARBA" id="ARBA00004479"/>
    </source>
</evidence>
<dbReference type="InterPro" id="IPR039391">
    <property type="entry name" value="Phytocyanin-like"/>
</dbReference>
<keyword evidence="7" id="KW-1133">Transmembrane helix</keyword>
<keyword evidence="4" id="KW-0479">Metal-binding</keyword>
<keyword evidence="6" id="KW-0249">Electron transport</keyword>
<dbReference type="OrthoDB" id="687943at2759"/>
<evidence type="ECO:0000256" key="6">
    <source>
        <dbReference type="ARBA" id="ARBA00022982"/>
    </source>
</evidence>
<dbReference type="Gene3D" id="2.60.40.420">
    <property type="entry name" value="Cupredoxins - blue copper proteins"/>
    <property type="match status" value="3"/>
</dbReference>
<gene>
    <name evidence="14" type="ORF">Tsubulata_047856</name>
</gene>
<accession>A0A9Q0FNC6</accession>
<dbReference type="InterPro" id="IPR008972">
    <property type="entry name" value="Cupredoxin"/>
</dbReference>
<dbReference type="GO" id="GO:0005886">
    <property type="term" value="C:plasma membrane"/>
    <property type="evidence" value="ECO:0007669"/>
    <property type="project" value="TreeGrafter"/>
</dbReference>
<dbReference type="PROSITE" id="PS51485">
    <property type="entry name" value="PHYTOCYANIN"/>
    <property type="match status" value="3"/>
</dbReference>
<evidence type="ECO:0000256" key="8">
    <source>
        <dbReference type="ARBA" id="ARBA00023008"/>
    </source>
</evidence>